<dbReference type="Proteomes" id="UP000034710">
    <property type="component" value="Unassembled WGS sequence"/>
</dbReference>
<dbReference type="SUPFAM" id="SSF142338">
    <property type="entry name" value="CofD-like"/>
    <property type="match status" value="1"/>
</dbReference>
<dbReference type="Pfam" id="PF01933">
    <property type="entry name" value="CofD"/>
    <property type="match status" value="1"/>
</dbReference>
<gene>
    <name evidence="2" type="ORF">UT06_C0049G0001</name>
</gene>
<dbReference type="InterPro" id="IPR002882">
    <property type="entry name" value="CofD"/>
</dbReference>
<name>A0A0G0NYW3_9BACT</name>
<sequence>LGGQKLGNLIFVALADIYKGDLNRALEEFSKIISTKGRVLPATLGDVNIWAKTKKGKKIYGEENIDLGRYNGGGILTEVHLNPPNVKTYQHTLDSLLKADFIIVGPGDLFSTVLPVIIVPKIKNILKSAKVPKIFIVNIANKPFETPNFAVLDYLQVIKKHLGADVFDKILVNVNQKYKIPKGLKYKYVPVTQKTLYYTMLHRADSGESIGFFESQWFEYAKAYKKLTLKREKEVISIANKTLKEWRKRRRGRAKKINIEE</sequence>
<evidence type="ECO:0008006" key="4">
    <source>
        <dbReference type="Google" id="ProtNLM"/>
    </source>
</evidence>
<organism evidence="2 3">
    <name type="scientific">Candidatus Woesebacteria bacterium GW2011_GWA1_38_8</name>
    <dbReference type="NCBI Taxonomy" id="1618547"/>
    <lineage>
        <taxon>Bacteria</taxon>
        <taxon>Candidatus Woeseibacteriota</taxon>
    </lineage>
</organism>
<evidence type="ECO:0000256" key="1">
    <source>
        <dbReference type="ARBA" id="ARBA00022490"/>
    </source>
</evidence>
<dbReference type="AlphaFoldDB" id="A0A0G0NYW3"/>
<dbReference type="GO" id="GO:0043743">
    <property type="term" value="F:LPPG:FO 2-phospho-L-lactate transferase activity"/>
    <property type="evidence" value="ECO:0007669"/>
    <property type="project" value="InterPro"/>
</dbReference>
<dbReference type="InterPro" id="IPR010119">
    <property type="entry name" value="Gluconeogen_factor"/>
</dbReference>
<keyword evidence="1" id="KW-0963">Cytoplasm</keyword>
<feature type="non-terminal residue" evidence="2">
    <location>
        <position position="1"/>
    </location>
</feature>
<reference evidence="2 3" key="1">
    <citation type="journal article" date="2015" name="Nature">
        <title>rRNA introns, odd ribosomes, and small enigmatic genomes across a large radiation of phyla.</title>
        <authorList>
            <person name="Brown C.T."/>
            <person name="Hug L.A."/>
            <person name="Thomas B.C."/>
            <person name="Sharon I."/>
            <person name="Castelle C.J."/>
            <person name="Singh A."/>
            <person name="Wilkins M.J."/>
            <person name="Williams K.H."/>
            <person name="Banfield J.F."/>
        </authorList>
    </citation>
    <scope>NUCLEOTIDE SEQUENCE [LARGE SCALE GENOMIC DNA]</scope>
</reference>
<proteinExistence type="predicted"/>
<evidence type="ECO:0000313" key="3">
    <source>
        <dbReference type="Proteomes" id="UP000034710"/>
    </source>
</evidence>
<dbReference type="EMBL" id="LBVJ01000049">
    <property type="protein sequence ID" value="KKQ82281.1"/>
    <property type="molecule type" value="Genomic_DNA"/>
</dbReference>
<dbReference type="InterPro" id="IPR038136">
    <property type="entry name" value="CofD-like_dom_sf"/>
</dbReference>
<accession>A0A0G0NYW3</accession>
<dbReference type="PANTHER" id="PTHR30135:SF3">
    <property type="entry name" value="GLUCONEOGENESIS FACTOR-RELATED"/>
    <property type="match status" value="1"/>
</dbReference>
<protein>
    <recommendedName>
        <fullName evidence="4">YvcK family protein</fullName>
    </recommendedName>
</protein>
<dbReference type="Gene3D" id="3.40.50.10680">
    <property type="entry name" value="CofD-like domains"/>
    <property type="match status" value="1"/>
</dbReference>
<evidence type="ECO:0000313" key="2">
    <source>
        <dbReference type="EMBL" id="KKQ82281.1"/>
    </source>
</evidence>
<comment type="caution">
    <text evidence="2">The sequence shown here is derived from an EMBL/GenBank/DDBJ whole genome shotgun (WGS) entry which is preliminary data.</text>
</comment>
<dbReference type="PANTHER" id="PTHR30135">
    <property type="entry name" value="UNCHARACTERIZED PROTEIN YVCK-RELATED"/>
    <property type="match status" value="1"/>
</dbReference>